<dbReference type="Proteomes" id="UP000310506">
    <property type="component" value="Unassembled WGS sequence"/>
</dbReference>
<reference evidence="3 4" key="1">
    <citation type="submission" date="2019-01" db="EMBL/GenBank/DDBJ databases">
        <title>Vagococcus silagei sp. nov. isolated from brewer's grain.</title>
        <authorList>
            <person name="Guu J.-R."/>
        </authorList>
    </citation>
    <scope>NUCLEOTIDE SEQUENCE [LARGE SCALE GENOMIC DNA]</scope>
    <source>
        <strain evidence="3 4">2B-2</strain>
    </source>
</reference>
<dbReference type="AlphaFoldDB" id="A0A4S3B4B3"/>
<dbReference type="PANTHER" id="PTHR14969">
    <property type="entry name" value="SPHINGOSINE-1-PHOSPHATE PHOSPHOHYDROLASE"/>
    <property type="match status" value="1"/>
</dbReference>
<feature type="transmembrane region" description="Helical" evidence="1">
    <location>
        <begin position="159"/>
        <end position="181"/>
    </location>
</feature>
<feature type="transmembrane region" description="Helical" evidence="1">
    <location>
        <begin position="62"/>
        <end position="82"/>
    </location>
</feature>
<dbReference type="InterPro" id="IPR000326">
    <property type="entry name" value="PAP2/HPO"/>
</dbReference>
<feature type="transmembrane region" description="Helical" evidence="1">
    <location>
        <begin position="187"/>
        <end position="205"/>
    </location>
</feature>
<dbReference type="RefSeq" id="WP_136137787.1">
    <property type="nucleotide sequence ID" value="NZ_SDGV01000031.1"/>
</dbReference>
<dbReference type="SUPFAM" id="SSF48317">
    <property type="entry name" value="Acid phosphatase/Vanadium-dependent haloperoxidase"/>
    <property type="match status" value="1"/>
</dbReference>
<dbReference type="Gene3D" id="1.20.144.10">
    <property type="entry name" value="Phosphatidic acid phosphatase type 2/haloperoxidase"/>
    <property type="match status" value="1"/>
</dbReference>
<accession>A0A4S3B4B3</accession>
<keyword evidence="1" id="KW-0812">Transmembrane</keyword>
<feature type="domain" description="Phosphatidic acid phosphatase type 2/haloperoxidase" evidence="2">
    <location>
        <begin position="90"/>
        <end position="202"/>
    </location>
</feature>
<keyword evidence="4" id="KW-1185">Reference proteome</keyword>
<evidence type="ECO:0000313" key="3">
    <source>
        <dbReference type="EMBL" id="THB60256.1"/>
    </source>
</evidence>
<keyword evidence="1" id="KW-1133">Transmembrane helix</keyword>
<dbReference type="Pfam" id="PF01569">
    <property type="entry name" value="PAP2"/>
    <property type="match status" value="1"/>
</dbReference>
<name>A0A4S3B4B3_9ENTE</name>
<proteinExistence type="predicted"/>
<gene>
    <name evidence="3" type="ORF">ESZ54_11430</name>
</gene>
<feature type="transmembrane region" description="Helical" evidence="1">
    <location>
        <begin position="131"/>
        <end position="152"/>
    </location>
</feature>
<dbReference type="EMBL" id="SDGV01000031">
    <property type="protein sequence ID" value="THB60256.1"/>
    <property type="molecule type" value="Genomic_DNA"/>
</dbReference>
<dbReference type="CDD" id="cd03392">
    <property type="entry name" value="PAP2_like_2"/>
    <property type="match status" value="1"/>
</dbReference>
<keyword evidence="1" id="KW-0472">Membrane</keyword>
<dbReference type="InterPro" id="IPR036938">
    <property type="entry name" value="PAP2/HPO_sf"/>
</dbReference>
<evidence type="ECO:0000259" key="2">
    <source>
        <dbReference type="SMART" id="SM00014"/>
    </source>
</evidence>
<dbReference type="PANTHER" id="PTHR14969:SF13">
    <property type="entry name" value="AT30094P"/>
    <property type="match status" value="1"/>
</dbReference>
<dbReference type="SMART" id="SM00014">
    <property type="entry name" value="acidPPc"/>
    <property type="match status" value="1"/>
</dbReference>
<dbReference type="OrthoDB" id="9789113at2"/>
<evidence type="ECO:0000313" key="4">
    <source>
        <dbReference type="Proteomes" id="UP000310506"/>
    </source>
</evidence>
<feature type="transmembrane region" description="Helical" evidence="1">
    <location>
        <begin position="89"/>
        <end position="111"/>
    </location>
</feature>
<organism evidence="3 4">
    <name type="scientific">Vagococcus silagei</name>
    <dbReference type="NCBI Taxonomy" id="2508885"/>
    <lineage>
        <taxon>Bacteria</taxon>
        <taxon>Bacillati</taxon>
        <taxon>Bacillota</taxon>
        <taxon>Bacilli</taxon>
        <taxon>Lactobacillales</taxon>
        <taxon>Enterococcaceae</taxon>
        <taxon>Vagococcus</taxon>
    </lineage>
</organism>
<comment type="caution">
    <text evidence="3">The sequence shown here is derived from an EMBL/GenBank/DDBJ whole genome shotgun (WGS) entry which is preliminary data.</text>
</comment>
<sequence>MITNKKNSMALASIPFIIFIVLAALVLLQSNFLQIIDQPIIELVRGTITPPKTIFFKTITALSNPGTIIVLTLAVFSALYYFKEQISAWWLIINVVLIQGAGNVVLKHLFLRPRPPKNFHLVHATSYSFPSGHAMGSMIFYGTILLLVPFFIKQKPLKILVQSILVMFIFLIGISRIYLGVHYPTDIIAGWSIGLTWLIVSYPFFLKYYHAQLTKGI</sequence>
<protein>
    <submittedName>
        <fullName evidence="3">Phosphatase PAP2 family protein</fullName>
    </submittedName>
</protein>
<evidence type="ECO:0000256" key="1">
    <source>
        <dbReference type="SAM" id="Phobius"/>
    </source>
</evidence>